<dbReference type="EMBL" id="VSSQ01028406">
    <property type="protein sequence ID" value="MPM78115.1"/>
    <property type="molecule type" value="Genomic_DNA"/>
</dbReference>
<dbReference type="AlphaFoldDB" id="A0A645CMI4"/>
<gene>
    <name evidence="1" type="ORF">SDC9_125126</name>
</gene>
<accession>A0A645CMI4</accession>
<sequence>MKSNARMKNRGKILLNSKERLANINKGTAQKELSHAAKGLCFGYLLSEFKGLLQLNCIGIPGVAEGFANDFETAFG</sequence>
<protein>
    <submittedName>
        <fullName evidence="1">Uncharacterized protein</fullName>
    </submittedName>
</protein>
<evidence type="ECO:0000313" key="1">
    <source>
        <dbReference type="EMBL" id="MPM78115.1"/>
    </source>
</evidence>
<comment type="caution">
    <text evidence="1">The sequence shown here is derived from an EMBL/GenBank/DDBJ whole genome shotgun (WGS) entry which is preliminary data.</text>
</comment>
<name>A0A645CMI4_9ZZZZ</name>
<organism evidence="1">
    <name type="scientific">bioreactor metagenome</name>
    <dbReference type="NCBI Taxonomy" id="1076179"/>
    <lineage>
        <taxon>unclassified sequences</taxon>
        <taxon>metagenomes</taxon>
        <taxon>ecological metagenomes</taxon>
    </lineage>
</organism>
<reference evidence="1" key="1">
    <citation type="submission" date="2019-08" db="EMBL/GenBank/DDBJ databases">
        <authorList>
            <person name="Kucharzyk K."/>
            <person name="Murdoch R.W."/>
            <person name="Higgins S."/>
            <person name="Loffler F."/>
        </authorList>
    </citation>
    <scope>NUCLEOTIDE SEQUENCE</scope>
</reference>
<proteinExistence type="predicted"/>